<keyword evidence="1" id="KW-0732">Signal</keyword>
<sequence>MLQASPMLLFTTTLLLNFTDHAILWRSISSARCPFVWHISRFRCSFIRDLSRACCTFMHCFSAACRGLAALDRSFASASSALACSISSFLLALKRISACVSNTPPDNGSSTYARFESFFDAGVTLVRVAIFNTLRASRFSLQRSSCPRCQSVTSCNST</sequence>
<reference evidence="2 3" key="1">
    <citation type="submission" date="2018-08" db="EMBL/GenBank/DDBJ databases">
        <title>Genomic investigation of the strawberry pathogen Phytophthora fragariae indicates pathogenicity is determined by transcriptional variation in three key races.</title>
        <authorList>
            <person name="Adams T.M."/>
            <person name="Armitage A.D."/>
            <person name="Sobczyk M.K."/>
            <person name="Bates H.J."/>
            <person name="Dunwell J.M."/>
            <person name="Nellist C.F."/>
            <person name="Harrison R.J."/>
        </authorList>
    </citation>
    <scope>NUCLEOTIDE SEQUENCE [LARGE SCALE GENOMIC DNA]</scope>
    <source>
        <strain evidence="2 3">A4</strain>
    </source>
</reference>
<protein>
    <recommendedName>
        <fullName evidence="4">Secreted protein</fullName>
    </recommendedName>
</protein>
<gene>
    <name evidence="2" type="ORF">PF001_g4307</name>
</gene>
<proteinExistence type="predicted"/>
<evidence type="ECO:0000313" key="3">
    <source>
        <dbReference type="Proteomes" id="UP000437068"/>
    </source>
</evidence>
<feature type="signal peptide" evidence="1">
    <location>
        <begin position="1"/>
        <end position="22"/>
    </location>
</feature>
<dbReference type="AlphaFoldDB" id="A0A6A4EJ21"/>
<dbReference type="EMBL" id="QXGE01000147">
    <property type="protein sequence ID" value="KAE9322627.1"/>
    <property type="molecule type" value="Genomic_DNA"/>
</dbReference>
<evidence type="ECO:0008006" key="4">
    <source>
        <dbReference type="Google" id="ProtNLM"/>
    </source>
</evidence>
<organism evidence="2 3">
    <name type="scientific">Phytophthora fragariae</name>
    <dbReference type="NCBI Taxonomy" id="53985"/>
    <lineage>
        <taxon>Eukaryota</taxon>
        <taxon>Sar</taxon>
        <taxon>Stramenopiles</taxon>
        <taxon>Oomycota</taxon>
        <taxon>Peronosporomycetes</taxon>
        <taxon>Peronosporales</taxon>
        <taxon>Peronosporaceae</taxon>
        <taxon>Phytophthora</taxon>
    </lineage>
</organism>
<evidence type="ECO:0000256" key="1">
    <source>
        <dbReference type="SAM" id="SignalP"/>
    </source>
</evidence>
<name>A0A6A4EJ21_9STRA</name>
<evidence type="ECO:0000313" key="2">
    <source>
        <dbReference type="EMBL" id="KAE9322627.1"/>
    </source>
</evidence>
<dbReference type="Proteomes" id="UP000437068">
    <property type="component" value="Unassembled WGS sequence"/>
</dbReference>
<accession>A0A6A4EJ21</accession>
<feature type="chain" id="PRO_5025479834" description="Secreted protein" evidence="1">
    <location>
        <begin position="23"/>
        <end position="158"/>
    </location>
</feature>
<comment type="caution">
    <text evidence="2">The sequence shown here is derived from an EMBL/GenBank/DDBJ whole genome shotgun (WGS) entry which is preliminary data.</text>
</comment>